<evidence type="ECO:0000313" key="1">
    <source>
        <dbReference type="EMBL" id="SNX96512.1"/>
    </source>
</evidence>
<name>A0A285EBL0_9ACTN</name>
<proteinExistence type="predicted"/>
<reference evidence="1 2" key="1">
    <citation type="submission" date="2017-09" db="EMBL/GenBank/DDBJ databases">
        <authorList>
            <person name="Ehlers B."/>
            <person name="Leendertz F.H."/>
        </authorList>
    </citation>
    <scope>NUCLEOTIDE SEQUENCE [LARGE SCALE GENOMIC DNA]</scope>
    <source>
        <strain evidence="1 2">DSM 46844</strain>
    </source>
</reference>
<evidence type="ECO:0000313" key="2">
    <source>
        <dbReference type="Proteomes" id="UP000219514"/>
    </source>
</evidence>
<dbReference type="EMBL" id="OBDO01000004">
    <property type="protein sequence ID" value="SNX96512.1"/>
    <property type="molecule type" value="Genomic_DNA"/>
</dbReference>
<dbReference type="Proteomes" id="UP000219514">
    <property type="component" value="Unassembled WGS sequence"/>
</dbReference>
<sequence>MSWLVALATDVDGLLTGAVVFGREYVRFDGVQVGRAAARELAARIGAAFPAADDQPGALESAVAEAWSSWTAREPVWTGVGTDLLAGPLPADAEVAGLWFD</sequence>
<keyword evidence="2" id="KW-1185">Reference proteome</keyword>
<gene>
    <name evidence="1" type="ORF">SAMN06893097_104227</name>
</gene>
<organism evidence="1 2">
    <name type="scientific">Geodermatophilus sabuli</name>
    <dbReference type="NCBI Taxonomy" id="1564158"/>
    <lineage>
        <taxon>Bacteria</taxon>
        <taxon>Bacillati</taxon>
        <taxon>Actinomycetota</taxon>
        <taxon>Actinomycetes</taxon>
        <taxon>Geodermatophilales</taxon>
        <taxon>Geodermatophilaceae</taxon>
        <taxon>Geodermatophilus</taxon>
    </lineage>
</organism>
<protein>
    <submittedName>
        <fullName evidence="1">Uncharacterized protein</fullName>
    </submittedName>
</protein>
<accession>A0A285EBL0</accession>
<dbReference type="AlphaFoldDB" id="A0A285EBL0"/>